<accession>A0ABD2PAS3</accession>
<comment type="caution">
    <text evidence="1">The sequence shown here is derived from an EMBL/GenBank/DDBJ whole genome shotgun (WGS) entry which is preliminary data.</text>
</comment>
<organism evidence="1 2">
    <name type="scientific">Cryptolaemus montrouzieri</name>
    <dbReference type="NCBI Taxonomy" id="559131"/>
    <lineage>
        <taxon>Eukaryota</taxon>
        <taxon>Metazoa</taxon>
        <taxon>Ecdysozoa</taxon>
        <taxon>Arthropoda</taxon>
        <taxon>Hexapoda</taxon>
        <taxon>Insecta</taxon>
        <taxon>Pterygota</taxon>
        <taxon>Neoptera</taxon>
        <taxon>Endopterygota</taxon>
        <taxon>Coleoptera</taxon>
        <taxon>Polyphaga</taxon>
        <taxon>Cucujiformia</taxon>
        <taxon>Coccinelloidea</taxon>
        <taxon>Coccinellidae</taxon>
        <taxon>Scymninae</taxon>
        <taxon>Scymnini</taxon>
        <taxon>Cryptolaemus</taxon>
    </lineage>
</organism>
<evidence type="ECO:0000313" key="2">
    <source>
        <dbReference type="Proteomes" id="UP001516400"/>
    </source>
</evidence>
<gene>
    <name evidence="1" type="ORF">HHI36_002465</name>
</gene>
<dbReference type="AlphaFoldDB" id="A0ABD2PAS3"/>
<name>A0ABD2PAS3_9CUCU</name>
<dbReference type="Proteomes" id="UP001516400">
    <property type="component" value="Unassembled WGS sequence"/>
</dbReference>
<reference evidence="1 2" key="1">
    <citation type="journal article" date="2021" name="BMC Biol.">
        <title>Horizontally acquired antibacterial genes associated with adaptive radiation of ladybird beetles.</title>
        <authorList>
            <person name="Li H.S."/>
            <person name="Tang X.F."/>
            <person name="Huang Y.H."/>
            <person name="Xu Z.Y."/>
            <person name="Chen M.L."/>
            <person name="Du X.Y."/>
            <person name="Qiu B.Y."/>
            <person name="Chen P.T."/>
            <person name="Zhang W."/>
            <person name="Slipinski A."/>
            <person name="Escalona H.E."/>
            <person name="Waterhouse R.M."/>
            <person name="Zwick A."/>
            <person name="Pang H."/>
        </authorList>
    </citation>
    <scope>NUCLEOTIDE SEQUENCE [LARGE SCALE GENOMIC DNA]</scope>
    <source>
        <strain evidence="1">SYSU2018</strain>
    </source>
</reference>
<protein>
    <submittedName>
        <fullName evidence="1">Uncharacterized protein</fullName>
    </submittedName>
</protein>
<evidence type="ECO:0000313" key="1">
    <source>
        <dbReference type="EMBL" id="KAL3288013.1"/>
    </source>
</evidence>
<dbReference type="EMBL" id="JABFTP020000185">
    <property type="protein sequence ID" value="KAL3288013.1"/>
    <property type="molecule type" value="Genomic_DNA"/>
</dbReference>
<sequence length="147" mass="17713">MEKSWIKHKCSKESENALIEFLKTAKAHKTNAFCDLNKYEIWRSFIEEDIDLEQNLKDDHVIECFCNCILFKMMLTVFDEDIKIFFLQFCERFKEVVRKQVIISINNNDHLDILLLYLNSLKPTMQEEILRELLRNQNIFQKVFISI</sequence>
<proteinExistence type="predicted"/>
<keyword evidence="2" id="KW-1185">Reference proteome</keyword>